<reference evidence="6 7" key="1">
    <citation type="journal article" date="2016" name="DNA Res.">
        <title>The draft genome of MD-2 pineapple using hybrid error correction of long reads.</title>
        <authorList>
            <person name="Redwan R.M."/>
            <person name="Saidin A."/>
            <person name="Kumar S.V."/>
        </authorList>
    </citation>
    <scope>NUCLEOTIDE SEQUENCE [LARGE SCALE GENOMIC DNA]</scope>
    <source>
        <strain evidence="7">cv. MD2</strain>
        <tissue evidence="6">Leaf</tissue>
    </source>
</reference>
<dbReference type="PANTHER" id="PTHR31260">
    <property type="entry name" value="CYSTATIN/MONELLIN SUPERFAMILY PROTEIN"/>
    <property type="match status" value="1"/>
</dbReference>
<dbReference type="Gene3D" id="3.30.1320.10">
    <property type="match status" value="1"/>
</dbReference>
<evidence type="ECO:0000256" key="4">
    <source>
        <dbReference type="SAM" id="MobiDB-lite"/>
    </source>
</evidence>
<name>A0A199W1L3_ANACO</name>
<dbReference type="InterPro" id="IPR000010">
    <property type="entry name" value="Cystatin_dom"/>
</dbReference>
<dbReference type="GO" id="GO:0004869">
    <property type="term" value="F:cysteine-type endopeptidase inhibitor activity"/>
    <property type="evidence" value="ECO:0007669"/>
    <property type="project" value="UniProtKB-KW"/>
</dbReference>
<dbReference type="STRING" id="4615.A0A199W1L3"/>
<dbReference type="InterPro" id="IPR006462">
    <property type="entry name" value="MS5"/>
</dbReference>
<feature type="domain" description="Cystatin" evidence="5">
    <location>
        <begin position="179"/>
        <end position="244"/>
    </location>
</feature>
<dbReference type="Gene3D" id="3.10.450.10">
    <property type="match status" value="1"/>
</dbReference>
<keyword evidence="2" id="KW-0646">Protease inhibitor</keyword>
<dbReference type="PANTHER" id="PTHR31260:SF28">
    <property type="entry name" value="CYSTATIN DOMAIN PROTEIN"/>
    <property type="match status" value="1"/>
</dbReference>
<dbReference type="SUPFAM" id="SSF54403">
    <property type="entry name" value="Cystatin/monellin"/>
    <property type="match status" value="1"/>
</dbReference>
<dbReference type="InterPro" id="IPR023803">
    <property type="entry name" value="Ribosomal_bS16_dom_sf"/>
</dbReference>
<evidence type="ECO:0000256" key="2">
    <source>
        <dbReference type="ARBA" id="ARBA00022690"/>
    </source>
</evidence>
<comment type="caution">
    <text evidence="6">The sequence shown here is derived from an EMBL/GenBank/DDBJ whole genome shotgun (WGS) entry which is preliminary data.</text>
</comment>
<evidence type="ECO:0000259" key="5">
    <source>
        <dbReference type="Pfam" id="PF00031"/>
    </source>
</evidence>
<evidence type="ECO:0000256" key="1">
    <source>
        <dbReference type="ARBA" id="ARBA00007233"/>
    </source>
</evidence>
<dbReference type="Pfam" id="PF00031">
    <property type="entry name" value="Cystatin"/>
    <property type="match status" value="1"/>
</dbReference>
<feature type="compositionally biased region" description="Basic and acidic residues" evidence="4">
    <location>
        <begin position="335"/>
        <end position="350"/>
    </location>
</feature>
<keyword evidence="3" id="KW-0789">Thiol protease inhibitor</keyword>
<accession>A0A199W1L3</accession>
<organism evidence="6 7">
    <name type="scientific">Ananas comosus</name>
    <name type="common">Pineapple</name>
    <name type="synonym">Ananas ananas</name>
    <dbReference type="NCBI Taxonomy" id="4615"/>
    <lineage>
        <taxon>Eukaryota</taxon>
        <taxon>Viridiplantae</taxon>
        <taxon>Streptophyta</taxon>
        <taxon>Embryophyta</taxon>
        <taxon>Tracheophyta</taxon>
        <taxon>Spermatophyta</taxon>
        <taxon>Magnoliopsida</taxon>
        <taxon>Liliopsida</taxon>
        <taxon>Poales</taxon>
        <taxon>Bromeliaceae</taxon>
        <taxon>Bromelioideae</taxon>
        <taxon>Ananas</taxon>
    </lineage>
</organism>
<protein>
    <recommendedName>
        <fullName evidence="5">Cystatin domain-containing protein</fullName>
    </recommendedName>
</protein>
<evidence type="ECO:0000313" key="6">
    <source>
        <dbReference type="EMBL" id="OAY83357.1"/>
    </source>
</evidence>
<feature type="compositionally biased region" description="Basic residues" evidence="4">
    <location>
        <begin position="19"/>
        <end position="38"/>
    </location>
</feature>
<dbReference type="InterPro" id="IPR046350">
    <property type="entry name" value="Cystatin_sf"/>
</dbReference>
<dbReference type="Proteomes" id="UP000092600">
    <property type="component" value="Unassembled WGS sequence"/>
</dbReference>
<feature type="region of interest" description="Disordered" evidence="4">
    <location>
        <begin position="1"/>
        <end position="38"/>
    </location>
</feature>
<dbReference type="AlphaFoldDB" id="A0A199W1L3"/>
<proteinExistence type="inferred from homology"/>
<dbReference type="SUPFAM" id="SSF54565">
    <property type="entry name" value="Ribosomal protein S16"/>
    <property type="match status" value="1"/>
</dbReference>
<sequence>MATPFSLRDAGRHPPAPVRRPRSAIRRRPRSAIRRRRSAVCCPSSPVRRPSLVMDVLRTVFSWRRKAEQSILEESPEKKMKLHEEKKEEEETCRCGKCKVGEKNRCGKCEELEEKNKKKKNIVDYEYSSGEDDDYVWPNGERRRTREEWARYYKQIEESEGFDVDPFTDDLELGLRGVEDYDSEPIIRCAKAALERFNSENNTSYEFLKLEKITSIIASGLEYRLTFRAADGEAEPKMFQAITFLGIDDSIIVDFCRLKSTARQDGSKRMGLNFDRIKYWLSVGAQPSEPVQHILFRARLLPPPPMLAMTRKGGPRDTRPIDPMTGQYLTPDNTKSTDEPKSAGEESEAK</sequence>
<feature type="region of interest" description="Disordered" evidence="4">
    <location>
        <begin position="310"/>
        <end position="350"/>
    </location>
</feature>
<gene>
    <name evidence="6" type="ORF">ACMD2_04313</name>
</gene>
<evidence type="ECO:0000256" key="3">
    <source>
        <dbReference type="ARBA" id="ARBA00022704"/>
    </source>
</evidence>
<comment type="similarity">
    <text evidence="1">Belongs to the cystatin family. Phytocystatin subfamily.</text>
</comment>
<evidence type="ECO:0000313" key="7">
    <source>
        <dbReference type="Proteomes" id="UP000092600"/>
    </source>
</evidence>
<dbReference type="EMBL" id="LSRQ01000355">
    <property type="protein sequence ID" value="OAY83357.1"/>
    <property type="molecule type" value="Genomic_DNA"/>
</dbReference>